<dbReference type="Gene3D" id="2.40.70.10">
    <property type="entry name" value="Acid Proteases"/>
    <property type="match status" value="1"/>
</dbReference>
<dbReference type="AlphaFoldDB" id="A0AAP0GDH1"/>
<dbReference type="SUPFAM" id="SSF50630">
    <property type="entry name" value="Acid proteases"/>
    <property type="match status" value="1"/>
</dbReference>
<evidence type="ECO:0000313" key="1">
    <source>
        <dbReference type="EMBL" id="KAK8952452.1"/>
    </source>
</evidence>
<organism evidence="1 2">
    <name type="scientific">Platanthera zijinensis</name>
    <dbReference type="NCBI Taxonomy" id="2320716"/>
    <lineage>
        <taxon>Eukaryota</taxon>
        <taxon>Viridiplantae</taxon>
        <taxon>Streptophyta</taxon>
        <taxon>Embryophyta</taxon>
        <taxon>Tracheophyta</taxon>
        <taxon>Spermatophyta</taxon>
        <taxon>Magnoliopsida</taxon>
        <taxon>Liliopsida</taxon>
        <taxon>Asparagales</taxon>
        <taxon>Orchidaceae</taxon>
        <taxon>Orchidoideae</taxon>
        <taxon>Orchideae</taxon>
        <taxon>Orchidinae</taxon>
        <taxon>Platanthera</taxon>
    </lineage>
</organism>
<accession>A0AAP0GDH1</accession>
<proteinExistence type="predicted"/>
<dbReference type="Pfam" id="PF08284">
    <property type="entry name" value="RVP_2"/>
    <property type="match status" value="1"/>
</dbReference>
<protein>
    <submittedName>
        <fullName evidence="1">Uncharacterized protein</fullName>
    </submittedName>
</protein>
<name>A0AAP0GDH1_9ASPA</name>
<dbReference type="Proteomes" id="UP001418222">
    <property type="component" value="Unassembled WGS sequence"/>
</dbReference>
<dbReference type="CDD" id="cd00303">
    <property type="entry name" value="retropepsin_like"/>
    <property type="match status" value="1"/>
</dbReference>
<reference evidence="1 2" key="1">
    <citation type="journal article" date="2022" name="Nat. Plants">
        <title>Genomes of leafy and leafless Platanthera orchids illuminate the evolution of mycoheterotrophy.</title>
        <authorList>
            <person name="Li M.H."/>
            <person name="Liu K.W."/>
            <person name="Li Z."/>
            <person name="Lu H.C."/>
            <person name="Ye Q.L."/>
            <person name="Zhang D."/>
            <person name="Wang J.Y."/>
            <person name="Li Y.F."/>
            <person name="Zhong Z.M."/>
            <person name="Liu X."/>
            <person name="Yu X."/>
            <person name="Liu D.K."/>
            <person name="Tu X.D."/>
            <person name="Liu B."/>
            <person name="Hao Y."/>
            <person name="Liao X.Y."/>
            <person name="Jiang Y.T."/>
            <person name="Sun W.H."/>
            <person name="Chen J."/>
            <person name="Chen Y.Q."/>
            <person name="Ai Y."/>
            <person name="Zhai J.W."/>
            <person name="Wu S.S."/>
            <person name="Zhou Z."/>
            <person name="Hsiao Y.Y."/>
            <person name="Wu W.L."/>
            <person name="Chen Y.Y."/>
            <person name="Lin Y.F."/>
            <person name="Hsu J.L."/>
            <person name="Li C.Y."/>
            <person name="Wang Z.W."/>
            <person name="Zhao X."/>
            <person name="Zhong W.Y."/>
            <person name="Ma X.K."/>
            <person name="Ma L."/>
            <person name="Huang J."/>
            <person name="Chen G.Z."/>
            <person name="Huang M.Z."/>
            <person name="Huang L."/>
            <person name="Peng D.H."/>
            <person name="Luo Y.B."/>
            <person name="Zou S.Q."/>
            <person name="Chen S.P."/>
            <person name="Lan S."/>
            <person name="Tsai W.C."/>
            <person name="Van de Peer Y."/>
            <person name="Liu Z.J."/>
        </authorList>
    </citation>
    <scope>NUCLEOTIDE SEQUENCE [LARGE SCALE GENOMIC DNA]</scope>
    <source>
        <strain evidence="1">Lor287</strain>
    </source>
</reference>
<dbReference type="InterPro" id="IPR021109">
    <property type="entry name" value="Peptidase_aspartic_dom_sf"/>
</dbReference>
<dbReference type="EMBL" id="JBBWWQ010000003">
    <property type="protein sequence ID" value="KAK8952452.1"/>
    <property type="molecule type" value="Genomic_DNA"/>
</dbReference>
<comment type="caution">
    <text evidence="1">The sequence shown here is derived from an EMBL/GenBank/DDBJ whole genome shotgun (WGS) entry which is preliminary data.</text>
</comment>
<keyword evidence="2" id="KW-1185">Reference proteome</keyword>
<evidence type="ECO:0000313" key="2">
    <source>
        <dbReference type="Proteomes" id="UP001418222"/>
    </source>
</evidence>
<sequence>MYVTILGEFKVRNRWARVLFDSGVTHSFVARRFVDKHRLNVDQLGDSFNIKLPSSDSVISSQGVLRCPIYLGNFLAFADLMILDLADFDVILGMDWLSKYDAVI</sequence>
<gene>
    <name evidence="1" type="ORF">KSP39_PZI004219</name>
</gene>